<dbReference type="RefSeq" id="XP_028650238.1">
    <property type="nucleotide sequence ID" value="XM_028794405.2"/>
</dbReference>
<dbReference type="PANTHER" id="PTHR14969:SF14">
    <property type="entry name" value="SPHINGOSINE-1-PHOSPHATE PHOSPHATASE 2"/>
    <property type="match status" value="1"/>
</dbReference>
<feature type="transmembrane region" description="Helical" evidence="1">
    <location>
        <begin position="92"/>
        <end position="112"/>
    </location>
</feature>
<evidence type="ECO:0000256" key="1">
    <source>
        <dbReference type="SAM" id="Phobius"/>
    </source>
</evidence>
<dbReference type="SMART" id="SM00014">
    <property type="entry name" value="acidPPc"/>
    <property type="match status" value="1"/>
</dbReference>
<dbReference type="OrthoDB" id="301434at2759"/>
<protein>
    <submittedName>
        <fullName evidence="3">Sphingosine-1-phosphate phosphatase 2</fullName>
    </submittedName>
</protein>
<dbReference type="CDD" id="cd03388">
    <property type="entry name" value="PAP2_SPPase1"/>
    <property type="match status" value="1"/>
</dbReference>
<reference evidence="3" key="2">
    <citation type="submission" date="2025-08" db="UniProtKB">
        <authorList>
            <consortium name="Ensembl"/>
        </authorList>
    </citation>
    <scope>IDENTIFICATION</scope>
</reference>
<dbReference type="Ensembl" id="ENSECRT00000009491.1">
    <property type="protein sequence ID" value="ENSECRP00000009340.1"/>
    <property type="gene ID" value="ENSECRG00000006254.1"/>
</dbReference>
<dbReference type="Gene3D" id="1.20.144.10">
    <property type="entry name" value="Phosphatidic acid phosphatase type 2/haloperoxidase"/>
    <property type="match status" value="1"/>
</dbReference>
<feature type="transmembrane region" description="Helical" evidence="1">
    <location>
        <begin position="324"/>
        <end position="343"/>
    </location>
</feature>
<dbReference type="GeneID" id="114646284"/>
<feature type="transmembrane region" description="Helical" evidence="1">
    <location>
        <begin position="284"/>
        <end position="304"/>
    </location>
</feature>
<dbReference type="Pfam" id="PF01569">
    <property type="entry name" value="PAP2"/>
    <property type="match status" value="1"/>
</dbReference>
<dbReference type="SUPFAM" id="SSF48317">
    <property type="entry name" value="Acid phosphatase/Vanadium-dependent haloperoxidase"/>
    <property type="match status" value="1"/>
</dbReference>
<dbReference type="GO" id="GO:0042392">
    <property type="term" value="F:sphingosine-1-phosphate phosphatase activity"/>
    <property type="evidence" value="ECO:0007669"/>
    <property type="project" value="TreeGrafter"/>
</dbReference>
<dbReference type="InterPro" id="IPR036938">
    <property type="entry name" value="PAP2/HPO_sf"/>
</dbReference>
<reference evidence="3" key="3">
    <citation type="submission" date="2025-09" db="UniProtKB">
        <authorList>
            <consortium name="Ensembl"/>
        </authorList>
    </citation>
    <scope>IDENTIFICATION</scope>
</reference>
<accession>A0A8C4RXY1</accession>
<dbReference type="GeneTree" id="ENSGT00940000159500"/>
<feature type="domain" description="Phosphatidic acid phosphatase type 2/haloperoxidase" evidence="2">
    <location>
        <begin position="126"/>
        <end position="240"/>
    </location>
</feature>
<keyword evidence="1" id="KW-0812">Transmembrane</keyword>
<dbReference type="Proteomes" id="UP000694620">
    <property type="component" value="Chromosome 2"/>
</dbReference>
<keyword evidence="1" id="KW-0472">Membrane</keyword>
<feature type="transmembrane region" description="Helical" evidence="1">
    <location>
        <begin position="192"/>
        <end position="210"/>
    </location>
</feature>
<feature type="transmembrane region" description="Helical" evidence="1">
    <location>
        <begin position="222"/>
        <end position="243"/>
    </location>
</feature>
<reference evidence="3" key="1">
    <citation type="submission" date="2021-06" db="EMBL/GenBank/DDBJ databases">
        <authorList>
            <consortium name="Wellcome Sanger Institute Data Sharing"/>
        </authorList>
    </citation>
    <scope>NUCLEOTIDE SEQUENCE [LARGE SCALE GENOMIC DNA]</scope>
</reference>
<gene>
    <name evidence="3" type="primary">SGPP2</name>
</gene>
<feature type="transmembrane region" description="Helical" evidence="1">
    <location>
        <begin position="249"/>
        <end position="272"/>
    </location>
</feature>
<dbReference type="PANTHER" id="PTHR14969">
    <property type="entry name" value="SPHINGOSINE-1-PHOSPHATE PHOSPHOHYDROLASE"/>
    <property type="match status" value="1"/>
</dbReference>
<sequence>MLYFLERLQDSSLVASFQRTCGLYQCNEEGKVGPQKSGQVLAVQPDLMRDKPIEAPEVSRNGNLVRRHSDTNGANGFIKKRDSRKYIVKNQFLYYLFRFAAALGQEVFYITFLPNTFWNFDPYVSRRLVSMWAIVMYIGQTSKDLLKWPRPSSPPVMKLETRVEAEYGMPSTHAMAATAISFTFLLCTMDRYKYPFQLGLATAVILSLLVSLSRLYTGMHTVLDVICGILMAALLVMLTYPFWDSLDQLLLTSSATPLLAIVVLFFLCLNYPKLDHYSPSRGDTTIILGVAAGSTVGFWTNYHLGETYEPTGEFPLSLPPLTCAVVLTAAARVLVGILCLLVVRQVVKGLMLKVLCTWFDVSVKDKDARQRLEIEVPYKFVTYSSIGFSTTVPVPHLLRLLGLM</sequence>
<dbReference type="InterPro" id="IPR000326">
    <property type="entry name" value="PAP2/HPO"/>
</dbReference>
<dbReference type="AlphaFoldDB" id="A0A8C4RXY1"/>
<dbReference type="GO" id="GO:0006670">
    <property type="term" value="P:sphingosine metabolic process"/>
    <property type="evidence" value="ECO:0007669"/>
    <property type="project" value="TreeGrafter"/>
</dbReference>
<keyword evidence="1" id="KW-1133">Transmembrane helix</keyword>
<name>A0A8C4RXY1_ERPCA</name>
<dbReference type="GO" id="GO:0005789">
    <property type="term" value="C:endoplasmic reticulum membrane"/>
    <property type="evidence" value="ECO:0007669"/>
    <property type="project" value="TreeGrafter"/>
</dbReference>
<evidence type="ECO:0000259" key="2">
    <source>
        <dbReference type="SMART" id="SM00014"/>
    </source>
</evidence>
<evidence type="ECO:0000313" key="4">
    <source>
        <dbReference type="Proteomes" id="UP000694620"/>
    </source>
</evidence>
<keyword evidence="4" id="KW-1185">Reference proteome</keyword>
<evidence type="ECO:0000313" key="3">
    <source>
        <dbReference type="Ensembl" id="ENSECRP00000009340.1"/>
    </source>
</evidence>
<organism evidence="3 4">
    <name type="scientific">Erpetoichthys calabaricus</name>
    <name type="common">Rope fish</name>
    <name type="synonym">Calamoichthys calabaricus</name>
    <dbReference type="NCBI Taxonomy" id="27687"/>
    <lineage>
        <taxon>Eukaryota</taxon>
        <taxon>Metazoa</taxon>
        <taxon>Chordata</taxon>
        <taxon>Craniata</taxon>
        <taxon>Vertebrata</taxon>
        <taxon>Euteleostomi</taxon>
        <taxon>Actinopterygii</taxon>
        <taxon>Polypteriformes</taxon>
        <taxon>Polypteridae</taxon>
        <taxon>Erpetoichthys</taxon>
    </lineage>
</organism>
<proteinExistence type="predicted"/>